<name>A0A139SV91_9GAMM</name>
<feature type="coiled-coil region" evidence="1">
    <location>
        <begin position="20"/>
        <end position="72"/>
    </location>
</feature>
<evidence type="ECO:0000313" key="2">
    <source>
        <dbReference type="EMBL" id="KXU38370.1"/>
    </source>
</evidence>
<dbReference type="Proteomes" id="UP000072660">
    <property type="component" value="Unassembled WGS sequence"/>
</dbReference>
<dbReference type="OrthoDB" id="5775699at2"/>
<organism evidence="2 3">
    <name type="scientific">Ventosimonas gracilis</name>
    <dbReference type="NCBI Taxonomy" id="1680762"/>
    <lineage>
        <taxon>Bacteria</taxon>
        <taxon>Pseudomonadati</taxon>
        <taxon>Pseudomonadota</taxon>
        <taxon>Gammaproteobacteria</taxon>
        <taxon>Pseudomonadales</taxon>
        <taxon>Ventosimonadaceae</taxon>
        <taxon>Ventosimonas</taxon>
    </lineage>
</organism>
<dbReference type="RefSeq" id="WP_068389433.1">
    <property type="nucleotide sequence ID" value="NZ_LSZO01000135.1"/>
</dbReference>
<keyword evidence="3" id="KW-1185">Reference proteome</keyword>
<gene>
    <name evidence="2" type="ORF">AXE65_01250</name>
</gene>
<sequence length="78" mass="9401">MVDNVENLTLEHLKCFQEGQERIEHRLVELTQRIGRIEQTLARSNAIHEESYAEQSARLDHLNDRIERIERRLELRDH</sequence>
<proteinExistence type="predicted"/>
<dbReference type="AlphaFoldDB" id="A0A139SV91"/>
<keyword evidence="1" id="KW-0175">Coiled coil</keyword>
<evidence type="ECO:0000256" key="1">
    <source>
        <dbReference type="SAM" id="Coils"/>
    </source>
</evidence>
<reference evidence="2 3" key="1">
    <citation type="submission" date="2016-02" db="EMBL/GenBank/DDBJ databases">
        <authorList>
            <person name="Wen L."/>
            <person name="He K."/>
            <person name="Yang H."/>
        </authorList>
    </citation>
    <scope>NUCLEOTIDE SEQUENCE [LARGE SCALE GENOMIC DNA]</scope>
    <source>
        <strain evidence="2 3">CV58</strain>
    </source>
</reference>
<protein>
    <submittedName>
        <fullName evidence="2">Uncharacterized protein</fullName>
    </submittedName>
</protein>
<accession>A0A139SV91</accession>
<dbReference type="EMBL" id="LSZO01000135">
    <property type="protein sequence ID" value="KXU38370.1"/>
    <property type="molecule type" value="Genomic_DNA"/>
</dbReference>
<evidence type="ECO:0000313" key="3">
    <source>
        <dbReference type="Proteomes" id="UP000072660"/>
    </source>
</evidence>
<comment type="caution">
    <text evidence="2">The sequence shown here is derived from an EMBL/GenBank/DDBJ whole genome shotgun (WGS) entry which is preliminary data.</text>
</comment>